<keyword evidence="4" id="KW-1185">Reference proteome</keyword>
<dbReference type="Gene3D" id="3.30.420.10">
    <property type="entry name" value="Ribonuclease H-like superfamily/Ribonuclease H"/>
    <property type="match status" value="1"/>
</dbReference>
<comment type="caution">
    <text evidence="3">The sequence shown here is derived from an EMBL/GenBank/DDBJ whole genome shotgun (WGS) entry which is preliminary data.</text>
</comment>
<feature type="region of interest" description="Disordered" evidence="1">
    <location>
        <begin position="1"/>
        <end position="45"/>
    </location>
</feature>
<evidence type="ECO:0000313" key="4">
    <source>
        <dbReference type="Proteomes" id="UP000654075"/>
    </source>
</evidence>
<dbReference type="SUPFAM" id="SSF53098">
    <property type="entry name" value="Ribonuclease H-like"/>
    <property type="match status" value="1"/>
</dbReference>
<dbReference type="InterPro" id="IPR002156">
    <property type="entry name" value="RNaseH_domain"/>
</dbReference>
<dbReference type="Proteomes" id="UP000654075">
    <property type="component" value="Unassembled WGS sequence"/>
</dbReference>
<proteinExistence type="predicted"/>
<feature type="domain" description="RNase H type-1" evidence="2">
    <location>
        <begin position="202"/>
        <end position="354"/>
    </location>
</feature>
<sequence length="396" mass="44300">MAVVASHPDEEVHPRPHKRTLPSSARRWAETSTRPGADNSLEQAAASDREANFVLKYQCEDGWIQKMAEQVSSRADYHGLVGISKQNTMRYYKTPDLPHQALLRRVLNGTFYTDGFKANFDSKFTATCNLCKVLGTVEHRCTTCKRFATVHQQHKTTIDKWDTMPGALREHGIADNNTTEEGYNKLLMMIPDETFQLPLLPQSGAVDVFADGALLWPAEAAWRLGAWAAVCVQTATCFAIGRLSGCLQTIVRAEITAAHAAIQSYSRLRLRCDNAYTVKTLNEILRGMSRQWHLVANGDLWARIEELVQARRRSNVSIAKVKARATISPDASRLELWKKKWNDAADTAAKAINKNRDDEFNEKWQLHADEVVDMRAAAASVQQLHIGIGKAVTNTT</sequence>
<dbReference type="AlphaFoldDB" id="A0A813DDY1"/>
<dbReference type="InterPro" id="IPR036397">
    <property type="entry name" value="RNaseH_sf"/>
</dbReference>
<evidence type="ECO:0000313" key="3">
    <source>
        <dbReference type="EMBL" id="CAE8586992.1"/>
    </source>
</evidence>
<dbReference type="OrthoDB" id="10577392at2759"/>
<evidence type="ECO:0000259" key="2">
    <source>
        <dbReference type="PROSITE" id="PS50879"/>
    </source>
</evidence>
<accession>A0A813DDY1</accession>
<dbReference type="InterPro" id="IPR012337">
    <property type="entry name" value="RNaseH-like_sf"/>
</dbReference>
<dbReference type="Pfam" id="PF00075">
    <property type="entry name" value="RNase_H"/>
    <property type="match status" value="1"/>
</dbReference>
<protein>
    <recommendedName>
        <fullName evidence="2">RNase H type-1 domain-containing protein</fullName>
    </recommendedName>
</protein>
<dbReference type="GO" id="GO:0003676">
    <property type="term" value="F:nucleic acid binding"/>
    <property type="evidence" value="ECO:0007669"/>
    <property type="project" value="InterPro"/>
</dbReference>
<dbReference type="EMBL" id="CAJNNV010002313">
    <property type="protein sequence ID" value="CAE8586992.1"/>
    <property type="molecule type" value="Genomic_DNA"/>
</dbReference>
<gene>
    <name evidence="3" type="ORF">PGLA1383_LOCUS5842</name>
</gene>
<dbReference type="GO" id="GO:0004523">
    <property type="term" value="F:RNA-DNA hybrid ribonuclease activity"/>
    <property type="evidence" value="ECO:0007669"/>
    <property type="project" value="InterPro"/>
</dbReference>
<dbReference type="PROSITE" id="PS50879">
    <property type="entry name" value="RNASE_H_1"/>
    <property type="match status" value="1"/>
</dbReference>
<name>A0A813DDY1_POLGL</name>
<organism evidence="3 4">
    <name type="scientific">Polarella glacialis</name>
    <name type="common">Dinoflagellate</name>
    <dbReference type="NCBI Taxonomy" id="89957"/>
    <lineage>
        <taxon>Eukaryota</taxon>
        <taxon>Sar</taxon>
        <taxon>Alveolata</taxon>
        <taxon>Dinophyceae</taxon>
        <taxon>Suessiales</taxon>
        <taxon>Suessiaceae</taxon>
        <taxon>Polarella</taxon>
    </lineage>
</organism>
<evidence type="ECO:0000256" key="1">
    <source>
        <dbReference type="SAM" id="MobiDB-lite"/>
    </source>
</evidence>
<reference evidence="3" key="1">
    <citation type="submission" date="2021-02" db="EMBL/GenBank/DDBJ databases">
        <authorList>
            <person name="Dougan E. K."/>
            <person name="Rhodes N."/>
            <person name="Thang M."/>
            <person name="Chan C."/>
        </authorList>
    </citation>
    <scope>NUCLEOTIDE SEQUENCE</scope>
</reference>